<feature type="transmembrane region" description="Helical" evidence="11">
    <location>
        <begin position="121"/>
        <end position="142"/>
    </location>
</feature>
<evidence type="ECO:0000256" key="9">
    <source>
        <dbReference type="ARBA" id="ARBA00025752"/>
    </source>
</evidence>
<dbReference type="Pfam" id="PF03547">
    <property type="entry name" value="Mem_trans"/>
    <property type="match status" value="1"/>
</dbReference>
<dbReference type="GO" id="GO:0005789">
    <property type="term" value="C:endoplasmic reticulum membrane"/>
    <property type="evidence" value="ECO:0007669"/>
    <property type="project" value="UniProtKB-SubCell"/>
</dbReference>
<evidence type="ECO:0000256" key="10">
    <source>
        <dbReference type="SAM" id="MobiDB-lite"/>
    </source>
</evidence>
<comment type="caution">
    <text evidence="12">The sequence shown here is derived from an EMBL/GenBank/DDBJ whole genome shotgun (WGS) entry which is preliminary data.</text>
</comment>
<name>A0A438KIZ0_VITVI</name>
<feature type="transmembrane region" description="Helical" evidence="11">
    <location>
        <begin position="46"/>
        <end position="66"/>
    </location>
</feature>
<dbReference type="PANTHER" id="PTHR31651">
    <property type="match status" value="1"/>
</dbReference>
<gene>
    <name evidence="12" type="primary">PILS5_1</name>
    <name evidence="12" type="ORF">CK203_002012</name>
</gene>
<dbReference type="EMBL" id="QGNW01000005">
    <property type="protein sequence ID" value="RVX21129.1"/>
    <property type="molecule type" value="Genomic_DNA"/>
</dbReference>
<evidence type="ECO:0000256" key="3">
    <source>
        <dbReference type="ARBA" id="ARBA00022692"/>
    </source>
</evidence>
<keyword evidence="6 11" id="KW-0472">Membrane</keyword>
<feature type="transmembrane region" description="Helical" evidence="11">
    <location>
        <begin position="344"/>
        <end position="366"/>
    </location>
</feature>
<evidence type="ECO:0000313" key="13">
    <source>
        <dbReference type="Proteomes" id="UP000288805"/>
    </source>
</evidence>
<feature type="transmembrane region" description="Helical" evidence="11">
    <location>
        <begin position="274"/>
        <end position="294"/>
    </location>
</feature>
<evidence type="ECO:0000256" key="11">
    <source>
        <dbReference type="SAM" id="Phobius"/>
    </source>
</evidence>
<comment type="similarity">
    <text evidence="9">Belongs to the auxin efflux carrier (TC 2.A.69.2) family.</text>
</comment>
<feature type="transmembrane region" description="Helical" evidence="11">
    <location>
        <begin position="411"/>
        <end position="434"/>
    </location>
</feature>
<feature type="transmembrane region" description="Helical" evidence="11">
    <location>
        <begin position="162"/>
        <end position="180"/>
    </location>
</feature>
<keyword evidence="5 11" id="KW-1133">Transmembrane helix</keyword>
<dbReference type="InterPro" id="IPR004776">
    <property type="entry name" value="Mem_transp_PIN-like"/>
</dbReference>
<comment type="function">
    <text evidence="8">Involved in cellular auxin homeostasis by regulating auxin metabolism. Regulates intracellular auxin accumulation at the endoplasmic reticulum and thus auxin availability for nuclear auxin signaling.</text>
</comment>
<keyword evidence="2" id="KW-0813">Transport</keyword>
<keyword evidence="7" id="KW-0927">Auxin signaling pathway</keyword>
<dbReference type="AlphaFoldDB" id="A0A438KIZ0"/>
<evidence type="ECO:0000256" key="1">
    <source>
        <dbReference type="ARBA" id="ARBA00004477"/>
    </source>
</evidence>
<proteinExistence type="inferred from homology"/>
<feature type="region of interest" description="Disordered" evidence="10">
    <location>
        <begin position="215"/>
        <end position="238"/>
    </location>
</feature>
<feature type="transmembrane region" description="Helical" evidence="11">
    <location>
        <begin position="378"/>
        <end position="399"/>
    </location>
</feature>
<evidence type="ECO:0000256" key="7">
    <source>
        <dbReference type="ARBA" id="ARBA00023294"/>
    </source>
</evidence>
<feature type="transmembrane region" description="Helical" evidence="11">
    <location>
        <begin position="12"/>
        <end position="34"/>
    </location>
</feature>
<dbReference type="Proteomes" id="UP000288805">
    <property type="component" value="Unassembled WGS sequence"/>
</dbReference>
<feature type="compositionally biased region" description="Polar residues" evidence="10">
    <location>
        <begin position="224"/>
        <end position="235"/>
    </location>
</feature>
<evidence type="ECO:0000256" key="4">
    <source>
        <dbReference type="ARBA" id="ARBA00022824"/>
    </source>
</evidence>
<dbReference type="InterPro" id="IPR045033">
    <property type="entry name" value="PILS1/3/4/5/7"/>
</dbReference>
<sequence length="436" mass="47464">MGFWTLFEVASMPILQVLIIGSVGAFLATGYCNILPADARKSVNKIVFVAFTPSLMFAGLAQTVTLQDMISCDEVWKGNRQRFMEDKWFMPVNIGLTFLFGGILGWLVVKILKPKQHLEGLIMATCSSGNLGNLLLIVIPAICEEDGSPFGDHASCGASGLSYASLSTALGGIFIWTYTYQLIRSSVTKYYAIQDVKDVIKVPNKELDANKETHLLKGEDQEHGTSSFPPSNSTGEDVEKQVIVSQESAGSLEDGKESFWARVAGIASQMMKELLSPPTLGAILGFVFGAVPWLKNFLTGDEAPLRVVQDSVKLLANGTIPCITLILGGNLTRGLRSSGIKPSIIIAVICVRYFILPLIGIAVVKAASNLGFVLSDPLYLYVLMIQFTLPPAMNIGTMTELFNVGQEECSVLFLWTYLFAALALTVWSTIYMWLLS</sequence>
<evidence type="ECO:0000256" key="6">
    <source>
        <dbReference type="ARBA" id="ARBA00023136"/>
    </source>
</evidence>
<accession>A0A438KIZ0</accession>
<feature type="transmembrane region" description="Helical" evidence="11">
    <location>
        <begin position="314"/>
        <end position="332"/>
    </location>
</feature>
<dbReference type="GO" id="GO:0009734">
    <property type="term" value="P:auxin-activated signaling pathway"/>
    <property type="evidence" value="ECO:0007669"/>
    <property type="project" value="UniProtKB-KW"/>
</dbReference>
<comment type="subcellular location">
    <subcellularLocation>
        <location evidence="1">Endoplasmic reticulum membrane</location>
        <topology evidence="1">Multi-pass membrane protein</topology>
    </subcellularLocation>
</comment>
<evidence type="ECO:0000256" key="5">
    <source>
        <dbReference type="ARBA" id="ARBA00022989"/>
    </source>
</evidence>
<evidence type="ECO:0000256" key="2">
    <source>
        <dbReference type="ARBA" id="ARBA00022448"/>
    </source>
</evidence>
<reference evidence="12 13" key="1">
    <citation type="journal article" date="2018" name="PLoS Genet.">
        <title>Population sequencing reveals clonal diversity and ancestral inbreeding in the grapevine cultivar Chardonnay.</title>
        <authorList>
            <person name="Roach M.J."/>
            <person name="Johnson D.L."/>
            <person name="Bohlmann J."/>
            <person name="van Vuuren H.J."/>
            <person name="Jones S.J."/>
            <person name="Pretorius I.S."/>
            <person name="Schmidt S.A."/>
            <person name="Borneman A.R."/>
        </authorList>
    </citation>
    <scope>NUCLEOTIDE SEQUENCE [LARGE SCALE GENOMIC DNA]</scope>
    <source>
        <strain evidence="13">cv. Chardonnay</strain>
        <tissue evidence="12">Leaf</tissue>
    </source>
</reference>
<protein>
    <submittedName>
        <fullName evidence="12">Protein PIN-likeS 5</fullName>
    </submittedName>
</protein>
<evidence type="ECO:0000313" key="12">
    <source>
        <dbReference type="EMBL" id="RVX21129.1"/>
    </source>
</evidence>
<keyword evidence="3 11" id="KW-0812">Transmembrane</keyword>
<organism evidence="12 13">
    <name type="scientific">Vitis vinifera</name>
    <name type="common">Grape</name>
    <dbReference type="NCBI Taxonomy" id="29760"/>
    <lineage>
        <taxon>Eukaryota</taxon>
        <taxon>Viridiplantae</taxon>
        <taxon>Streptophyta</taxon>
        <taxon>Embryophyta</taxon>
        <taxon>Tracheophyta</taxon>
        <taxon>Spermatophyta</taxon>
        <taxon>Magnoliopsida</taxon>
        <taxon>eudicotyledons</taxon>
        <taxon>Gunneridae</taxon>
        <taxon>Pentapetalae</taxon>
        <taxon>rosids</taxon>
        <taxon>Vitales</taxon>
        <taxon>Vitaceae</taxon>
        <taxon>Viteae</taxon>
        <taxon>Vitis</taxon>
    </lineage>
</organism>
<dbReference type="PANTHER" id="PTHR31651:SF3">
    <property type="entry name" value="PROTEIN PIN-LIKES 7"/>
    <property type="match status" value="1"/>
</dbReference>
<dbReference type="GO" id="GO:0080162">
    <property type="term" value="P:endoplasmic reticulum to cytosol auxin transport"/>
    <property type="evidence" value="ECO:0007669"/>
    <property type="project" value="InterPro"/>
</dbReference>
<evidence type="ECO:0000256" key="8">
    <source>
        <dbReference type="ARBA" id="ARBA00025100"/>
    </source>
</evidence>
<keyword evidence="4" id="KW-0256">Endoplasmic reticulum</keyword>
<feature type="transmembrane region" description="Helical" evidence="11">
    <location>
        <begin position="88"/>
        <end position="109"/>
    </location>
</feature>